<sequence>MWFWTGLGKLLLLCFGFEAVSSSLFSCSNDPLELTFLFDLTPSDTAVFELQKERVRDVIRHLETSAPTRSKTFSLIAFHRRPVSFLELADRASEETNRFLGELASLQSSSQFRNETSVARALEAAAKQYARDGKPGAQRLAFLVHDGVNTDLVSDTLEAVKEIREMNVTIFALSAGARPNGFALEGYTGKRSRVYSHDRDASNFEEALDLAIAACPLQYPQSLIEHILQTRRFATRAMDAPRKRMRKFAPEQECSGDKVDIQIVLDTSGSVHAAFDEERAFALDLIKRFDKKAFEKRIQVSVIRFSSDAQIVVPFSIGQSKAEILKSIQSIPFTGDLTKIATAVELGIENLERHQRNRAQQLFILISDGHGQEFWNVVQETGKKLQQAEWEVFSVTASRDYNLEELKLYAGEDARVFIGPKSASFLSIVGNFIDRCIAKDQVEGSGEVEALTTEETLTVEANCDLDVVLVVDRSQSVESDYQKELKTAQDVVALASNSAFNEGKVRVGVTSFANEGQVELGLSKNTRENVTETIGEIFHTGGTTSAVRGVNQALKFLIPNRRKTAKLLFLLISDGHSQDFWRDLVATSEEVLSLPNSLFLAATNSEHYSLSELATWTSDVKNVYHSRQIPHFLERIRDEMRKCGASSRKADQLIAKVSSLKEKVKPKDIIEVEGSGEGSGEEVEGSGQGKDIITADDVIESSTNVTEDAPLSDDGHKEKTRGIDGNLSDKETKTLTKSSFDGKGPCKVDLMFVIDISTSVEEEFEAQRQFTIDLVKRLPKEDFESRIHVGVITFNHWTKVVQPMDKLSSRHVQAYCNLGQSILSLLSNITNEGGATAVAQGMSLAAQEVQRTRRSDARQMIVLVSDGNSKDLWRDVISTSRQVKALAADVYAITVHRNYLFSELEMYATNIGYVYVNGRIEQFLDQTERALRRCVGPNLQKQ</sequence>
<keyword evidence="2" id="KW-0732">Signal</keyword>
<dbReference type="Proteomes" id="UP000887575">
    <property type="component" value="Unassembled WGS sequence"/>
</dbReference>
<proteinExistence type="predicted"/>
<dbReference type="SMART" id="SM00327">
    <property type="entry name" value="VWA"/>
    <property type="match status" value="4"/>
</dbReference>
<dbReference type="InterPro" id="IPR002035">
    <property type="entry name" value="VWF_A"/>
</dbReference>
<dbReference type="PANTHER" id="PTHR24020:SF20">
    <property type="entry name" value="PH DOMAIN-CONTAINING PROTEIN"/>
    <property type="match status" value="1"/>
</dbReference>
<dbReference type="CDD" id="cd01450">
    <property type="entry name" value="vWFA_subfamily_ECM"/>
    <property type="match status" value="1"/>
</dbReference>
<reference evidence="5" key="1">
    <citation type="submission" date="2024-02" db="UniProtKB">
        <authorList>
            <consortium name="WormBaseParasite"/>
        </authorList>
    </citation>
    <scope>IDENTIFICATION</scope>
</reference>
<dbReference type="PROSITE" id="PS50234">
    <property type="entry name" value="VWFA"/>
    <property type="match status" value="4"/>
</dbReference>
<dbReference type="InterPro" id="IPR050525">
    <property type="entry name" value="ECM_Assembly_Org"/>
</dbReference>
<feature type="domain" description="VWFA" evidence="3">
    <location>
        <begin position="260"/>
        <end position="436"/>
    </location>
</feature>
<feature type="region of interest" description="Disordered" evidence="1">
    <location>
        <begin position="703"/>
        <end position="729"/>
    </location>
</feature>
<feature type="domain" description="VWFA" evidence="3">
    <location>
        <begin position="749"/>
        <end position="931"/>
    </location>
</feature>
<feature type="signal peptide" evidence="2">
    <location>
        <begin position="1"/>
        <end position="22"/>
    </location>
</feature>
<keyword evidence="4" id="KW-1185">Reference proteome</keyword>
<name>A0AAF3J6X6_9BILA</name>
<organism evidence="4 5">
    <name type="scientific">Mesorhabditis belari</name>
    <dbReference type="NCBI Taxonomy" id="2138241"/>
    <lineage>
        <taxon>Eukaryota</taxon>
        <taxon>Metazoa</taxon>
        <taxon>Ecdysozoa</taxon>
        <taxon>Nematoda</taxon>
        <taxon>Chromadorea</taxon>
        <taxon>Rhabditida</taxon>
        <taxon>Rhabditina</taxon>
        <taxon>Rhabditomorpha</taxon>
        <taxon>Rhabditoidea</taxon>
        <taxon>Rhabditidae</taxon>
        <taxon>Mesorhabditinae</taxon>
        <taxon>Mesorhabditis</taxon>
    </lineage>
</organism>
<dbReference type="Gene3D" id="3.40.50.410">
    <property type="entry name" value="von Willebrand factor, type A domain"/>
    <property type="match status" value="4"/>
</dbReference>
<feature type="domain" description="VWFA" evidence="3">
    <location>
        <begin position="466"/>
        <end position="640"/>
    </location>
</feature>
<evidence type="ECO:0000313" key="5">
    <source>
        <dbReference type="WBParaSite" id="MBELARI_LOCUS20009"/>
    </source>
</evidence>
<evidence type="ECO:0000313" key="4">
    <source>
        <dbReference type="Proteomes" id="UP000887575"/>
    </source>
</evidence>
<dbReference type="InterPro" id="IPR036465">
    <property type="entry name" value="vWFA_dom_sf"/>
</dbReference>
<feature type="region of interest" description="Disordered" evidence="1">
    <location>
        <begin position="670"/>
        <end position="690"/>
    </location>
</feature>
<feature type="domain" description="VWFA" evidence="3">
    <location>
        <begin position="33"/>
        <end position="227"/>
    </location>
</feature>
<dbReference type="PANTHER" id="PTHR24020">
    <property type="entry name" value="COLLAGEN ALPHA"/>
    <property type="match status" value="1"/>
</dbReference>
<dbReference type="Pfam" id="PF00092">
    <property type="entry name" value="VWA"/>
    <property type="match status" value="4"/>
</dbReference>
<dbReference type="WBParaSite" id="MBELARI_LOCUS20009">
    <property type="protein sequence ID" value="MBELARI_LOCUS20009"/>
    <property type="gene ID" value="MBELARI_LOCUS20009"/>
</dbReference>
<accession>A0AAF3J6X6</accession>
<dbReference type="AlphaFoldDB" id="A0AAF3J6X6"/>
<protein>
    <recommendedName>
        <fullName evidence="3">VWFA domain-containing protein</fullName>
    </recommendedName>
</protein>
<dbReference type="CDD" id="cd00198">
    <property type="entry name" value="vWFA"/>
    <property type="match status" value="2"/>
</dbReference>
<dbReference type="SUPFAM" id="SSF53300">
    <property type="entry name" value="vWA-like"/>
    <property type="match status" value="4"/>
</dbReference>
<evidence type="ECO:0000256" key="2">
    <source>
        <dbReference type="SAM" id="SignalP"/>
    </source>
</evidence>
<evidence type="ECO:0000256" key="1">
    <source>
        <dbReference type="SAM" id="MobiDB-lite"/>
    </source>
</evidence>
<evidence type="ECO:0000259" key="3">
    <source>
        <dbReference type="PROSITE" id="PS50234"/>
    </source>
</evidence>
<feature type="chain" id="PRO_5042281913" description="VWFA domain-containing protein" evidence="2">
    <location>
        <begin position="23"/>
        <end position="942"/>
    </location>
</feature>
<feature type="compositionally biased region" description="Basic and acidic residues" evidence="1">
    <location>
        <begin position="713"/>
        <end position="729"/>
    </location>
</feature>